<protein>
    <submittedName>
        <fullName evidence="1">Uncharacterized protein</fullName>
    </submittedName>
</protein>
<sequence>MEFFTEDFVNDAFLLTLSSRDFNRAWKDLSGVHGQAHVYRSQHRITMHVGSYKGKMSLKFEAKIGGIDFANMTLDRALELKSFLTQVCIYEVWKKSELSSPEAQKALTLLSYPPNVSALRFKILISHLMDSNVFLNELNLTLSAASCPHDLADQILFQLKNSTIRTIIGDGKFIFARKSCHDVFKAFFESKYCFHLPHLIRLWVPICHSPIDFSCFWTQN</sequence>
<name>A0A4U5M3Y1_STECR</name>
<dbReference type="Proteomes" id="UP000298663">
    <property type="component" value="Unassembled WGS sequence"/>
</dbReference>
<gene>
    <name evidence="1" type="ORF">L596_027257</name>
</gene>
<comment type="caution">
    <text evidence="1">The sequence shown here is derived from an EMBL/GenBank/DDBJ whole genome shotgun (WGS) entry which is preliminary data.</text>
</comment>
<accession>A0A4U5M3Y1</accession>
<reference evidence="1 2" key="2">
    <citation type="journal article" date="2019" name="G3 (Bethesda)">
        <title>Hybrid Assembly of the Genome of the Entomopathogenic Nematode Steinernema carpocapsae Identifies the X-Chromosome.</title>
        <authorList>
            <person name="Serra L."/>
            <person name="Macchietto M."/>
            <person name="Macias-Munoz A."/>
            <person name="McGill C.J."/>
            <person name="Rodriguez I.M."/>
            <person name="Rodriguez B."/>
            <person name="Murad R."/>
            <person name="Mortazavi A."/>
        </authorList>
    </citation>
    <scope>NUCLEOTIDE SEQUENCE [LARGE SCALE GENOMIC DNA]</scope>
    <source>
        <strain evidence="1 2">ALL</strain>
    </source>
</reference>
<reference evidence="1 2" key="1">
    <citation type="journal article" date="2015" name="Genome Biol.">
        <title>Comparative genomics of Steinernema reveals deeply conserved gene regulatory networks.</title>
        <authorList>
            <person name="Dillman A.R."/>
            <person name="Macchietto M."/>
            <person name="Porter C.F."/>
            <person name="Rogers A."/>
            <person name="Williams B."/>
            <person name="Antoshechkin I."/>
            <person name="Lee M.M."/>
            <person name="Goodwin Z."/>
            <person name="Lu X."/>
            <person name="Lewis E.E."/>
            <person name="Goodrich-Blair H."/>
            <person name="Stock S.P."/>
            <person name="Adams B.J."/>
            <person name="Sternberg P.W."/>
            <person name="Mortazavi A."/>
        </authorList>
    </citation>
    <scope>NUCLEOTIDE SEQUENCE [LARGE SCALE GENOMIC DNA]</scope>
    <source>
        <strain evidence="1 2">ALL</strain>
    </source>
</reference>
<dbReference type="EMBL" id="AZBU02000010">
    <property type="protein sequence ID" value="TKR63422.1"/>
    <property type="molecule type" value="Genomic_DNA"/>
</dbReference>
<keyword evidence="2" id="KW-1185">Reference proteome</keyword>
<dbReference type="AlphaFoldDB" id="A0A4U5M3Y1"/>
<evidence type="ECO:0000313" key="1">
    <source>
        <dbReference type="EMBL" id="TKR63422.1"/>
    </source>
</evidence>
<proteinExistence type="predicted"/>
<evidence type="ECO:0000313" key="2">
    <source>
        <dbReference type="Proteomes" id="UP000298663"/>
    </source>
</evidence>
<organism evidence="1 2">
    <name type="scientific">Steinernema carpocapsae</name>
    <name type="common">Entomopathogenic nematode</name>
    <dbReference type="NCBI Taxonomy" id="34508"/>
    <lineage>
        <taxon>Eukaryota</taxon>
        <taxon>Metazoa</taxon>
        <taxon>Ecdysozoa</taxon>
        <taxon>Nematoda</taxon>
        <taxon>Chromadorea</taxon>
        <taxon>Rhabditida</taxon>
        <taxon>Tylenchina</taxon>
        <taxon>Panagrolaimomorpha</taxon>
        <taxon>Strongyloidoidea</taxon>
        <taxon>Steinernematidae</taxon>
        <taxon>Steinernema</taxon>
    </lineage>
</organism>